<dbReference type="AlphaFoldDB" id="A0A1V8SHD5"/>
<dbReference type="InterPro" id="IPR038491">
    <property type="entry name" value="Velvet_dom_sf"/>
</dbReference>
<reference evidence="3" key="1">
    <citation type="submission" date="2017-03" db="EMBL/GenBank/DDBJ databases">
        <title>Genomes of endolithic fungi from Antarctica.</title>
        <authorList>
            <person name="Coleine C."/>
            <person name="Masonjones S."/>
            <person name="Stajich J.E."/>
        </authorList>
    </citation>
    <scope>NUCLEOTIDE SEQUENCE [LARGE SCALE GENOMIC DNA]</scope>
    <source>
        <strain evidence="3">CCFEE 5527</strain>
    </source>
</reference>
<evidence type="ECO:0008006" key="4">
    <source>
        <dbReference type="Google" id="ProtNLM"/>
    </source>
</evidence>
<dbReference type="Proteomes" id="UP000192596">
    <property type="component" value="Unassembled WGS sequence"/>
</dbReference>
<dbReference type="OrthoDB" id="5399926at2759"/>
<keyword evidence="3" id="KW-1185">Reference proteome</keyword>
<proteinExistence type="predicted"/>
<accession>A0A1V8SHD5</accession>
<name>A0A1V8SHD5_9PEZI</name>
<evidence type="ECO:0000313" key="2">
    <source>
        <dbReference type="EMBL" id="OQN98564.1"/>
    </source>
</evidence>
<protein>
    <recommendedName>
        <fullName evidence="4">Velvet domain-containing protein</fullName>
    </recommendedName>
</protein>
<dbReference type="Gene3D" id="2.60.40.3960">
    <property type="entry name" value="Velvet domain"/>
    <property type="match status" value="1"/>
</dbReference>
<sequence>MPVEAARRSYLRDSNGPRAVDERETRTSSRRHHKEAPSDEREPKRSKRSSNTKTSKSETSHRRKSSGPQASVKPSVRPSFELDIIGQPCKTIPLGADVEASIMVSLRFPSADKPISAANIDTTRLFVVSSLITETRSGERVPVEAGVMTGQKLFDSVHPLPEQYATSLERSQPCRLSLGYCTFSGLLIRQSGMYRIRTALIQMPGEGSTAPGATTLLTVDSDVIKVERRSVQPSRGYGRVHI</sequence>
<dbReference type="InParanoid" id="A0A1V8SHD5"/>
<comment type="caution">
    <text evidence="2">The sequence shown here is derived from an EMBL/GenBank/DDBJ whole genome shotgun (WGS) entry which is preliminary data.</text>
</comment>
<gene>
    <name evidence="2" type="ORF">B0A48_15826</name>
</gene>
<feature type="region of interest" description="Disordered" evidence="1">
    <location>
        <begin position="1"/>
        <end position="75"/>
    </location>
</feature>
<evidence type="ECO:0000256" key="1">
    <source>
        <dbReference type="SAM" id="MobiDB-lite"/>
    </source>
</evidence>
<evidence type="ECO:0000313" key="3">
    <source>
        <dbReference type="Proteomes" id="UP000192596"/>
    </source>
</evidence>
<organism evidence="2 3">
    <name type="scientific">Cryoendolithus antarcticus</name>
    <dbReference type="NCBI Taxonomy" id="1507870"/>
    <lineage>
        <taxon>Eukaryota</taxon>
        <taxon>Fungi</taxon>
        <taxon>Dikarya</taxon>
        <taxon>Ascomycota</taxon>
        <taxon>Pezizomycotina</taxon>
        <taxon>Dothideomycetes</taxon>
        <taxon>Dothideomycetidae</taxon>
        <taxon>Cladosporiales</taxon>
        <taxon>Cladosporiaceae</taxon>
        <taxon>Cryoendolithus</taxon>
    </lineage>
</organism>
<feature type="compositionally biased region" description="Basic and acidic residues" evidence="1">
    <location>
        <begin position="1"/>
        <end position="11"/>
    </location>
</feature>
<dbReference type="EMBL" id="NAJO01000045">
    <property type="protein sequence ID" value="OQN98564.1"/>
    <property type="molecule type" value="Genomic_DNA"/>
</dbReference>